<evidence type="ECO:0000256" key="2">
    <source>
        <dbReference type="ARBA" id="ARBA00005755"/>
    </source>
</evidence>
<dbReference type="InterPro" id="IPR017964">
    <property type="entry name" value="DNA-dir_DNA_pol_B_CS"/>
</dbReference>
<dbReference type="GO" id="GO:1902975">
    <property type="term" value="P:mitotic DNA replication initiation"/>
    <property type="evidence" value="ECO:0007669"/>
    <property type="project" value="InterPro"/>
</dbReference>
<evidence type="ECO:0000256" key="12">
    <source>
        <dbReference type="RuleBase" id="RU000442"/>
    </source>
</evidence>
<dbReference type="InterPro" id="IPR006134">
    <property type="entry name" value="DNA-dir_DNA_pol_B_multi_dom"/>
</dbReference>
<dbReference type="GO" id="GO:0006272">
    <property type="term" value="P:leading strand elongation"/>
    <property type="evidence" value="ECO:0007669"/>
    <property type="project" value="TreeGrafter"/>
</dbReference>
<dbReference type="GO" id="GO:0008270">
    <property type="term" value="F:zinc ion binding"/>
    <property type="evidence" value="ECO:0007669"/>
    <property type="project" value="UniProtKB-KW"/>
</dbReference>
<dbReference type="InterPro" id="IPR043502">
    <property type="entry name" value="DNA/RNA_pol_sf"/>
</dbReference>
<keyword evidence="9 12" id="KW-0239">DNA-directed DNA polymerase</keyword>
<dbReference type="OrthoDB" id="6755010at2759"/>
<dbReference type="InterPro" id="IPR023211">
    <property type="entry name" value="DNA_pol_palm_dom_sf"/>
</dbReference>
<evidence type="ECO:0000256" key="5">
    <source>
        <dbReference type="ARBA" id="ARBA00022705"/>
    </source>
</evidence>
<reference evidence="17" key="1">
    <citation type="submission" date="2022-01" db="EMBL/GenBank/DDBJ databases">
        <authorList>
            <person name="King R."/>
        </authorList>
    </citation>
    <scope>NUCLEOTIDE SEQUENCE</scope>
</reference>
<dbReference type="Proteomes" id="UP001152799">
    <property type="component" value="Chromosome 3"/>
</dbReference>
<dbReference type="GO" id="GO:0005658">
    <property type="term" value="C:alpha DNA polymerase:primase complex"/>
    <property type="evidence" value="ECO:0007669"/>
    <property type="project" value="UniProtKB-ARBA"/>
</dbReference>
<dbReference type="PANTHER" id="PTHR45861:SF1">
    <property type="entry name" value="DNA POLYMERASE ALPHA CATALYTIC SUBUNIT"/>
    <property type="match status" value="1"/>
</dbReference>
<dbReference type="Pfam" id="PF00136">
    <property type="entry name" value="DNA_pol_B"/>
    <property type="match status" value="1"/>
</dbReference>
<accession>A0A9N9MKE4</accession>
<keyword evidence="5 12" id="KW-0235">DNA replication</keyword>
<dbReference type="Gene3D" id="1.10.287.690">
    <property type="entry name" value="Helix hairpin bin"/>
    <property type="match status" value="1"/>
</dbReference>
<keyword evidence="3 12" id="KW-0808">Transferase</keyword>
<dbReference type="Gene3D" id="3.30.70.2820">
    <property type="match status" value="1"/>
</dbReference>
<evidence type="ECO:0000259" key="14">
    <source>
        <dbReference type="Pfam" id="PF03104"/>
    </source>
</evidence>
<dbReference type="InterPro" id="IPR045846">
    <property type="entry name" value="POLBc_alpha"/>
</dbReference>
<dbReference type="GO" id="GO:0003697">
    <property type="term" value="F:single-stranded DNA binding"/>
    <property type="evidence" value="ECO:0007669"/>
    <property type="project" value="TreeGrafter"/>
</dbReference>
<dbReference type="Pfam" id="PF12254">
    <property type="entry name" value="DNA_pol_alpha_N"/>
    <property type="match status" value="1"/>
</dbReference>
<comment type="subcellular location">
    <subcellularLocation>
        <location evidence="1">Nucleus</location>
    </subcellularLocation>
</comment>
<gene>
    <name evidence="17" type="ORF">CEUTPL_LOCUS7131</name>
</gene>
<keyword evidence="4 12" id="KW-0548">Nucleotidyltransferase</keyword>
<dbReference type="SUPFAM" id="SSF53098">
    <property type="entry name" value="Ribonuclease H-like"/>
    <property type="match status" value="1"/>
</dbReference>
<dbReference type="GO" id="GO:0006273">
    <property type="term" value="P:lagging strand elongation"/>
    <property type="evidence" value="ECO:0007669"/>
    <property type="project" value="TreeGrafter"/>
</dbReference>
<feature type="domain" description="Zinc finger DNA-directed DNA polymerase family B alpha" evidence="15">
    <location>
        <begin position="1207"/>
        <end position="1377"/>
    </location>
</feature>
<organism evidence="17 18">
    <name type="scientific">Ceutorhynchus assimilis</name>
    <name type="common">cabbage seed weevil</name>
    <dbReference type="NCBI Taxonomy" id="467358"/>
    <lineage>
        <taxon>Eukaryota</taxon>
        <taxon>Metazoa</taxon>
        <taxon>Ecdysozoa</taxon>
        <taxon>Arthropoda</taxon>
        <taxon>Hexapoda</taxon>
        <taxon>Insecta</taxon>
        <taxon>Pterygota</taxon>
        <taxon>Neoptera</taxon>
        <taxon>Endopterygota</taxon>
        <taxon>Coleoptera</taxon>
        <taxon>Polyphaga</taxon>
        <taxon>Cucujiformia</taxon>
        <taxon>Curculionidae</taxon>
        <taxon>Ceutorhynchinae</taxon>
        <taxon>Ceutorhynchus</taxon>
    </lineage>
</organism>
<dbReference type="CDD" id="cd05776">
    <property type="entry name" value="DNA_polB_alpha_exo"/>
    <property type="match status" value="1"/>
</dbReference>
<feature type="domain" description="DNA polymerase alpha catalytic subunit N-terminal" evidence="16">
    <location>
        <begin position="23"/>
        <end position="83"/>
    </location>
</feature>
<dbReference type="Gene3D" id="1.10.132.60">
    <property type="entry name" value="DNA polymerase family B, C-terminal domain"/>
    <property type="match status" value="1"/>
</dbReference>
<dbReference type="Gene3D" id="1.10.3200.20">
    <property type="entry name" value="DNA Polymerase alpha, zinc finger"/>
    <property type="match status" value="1"/>
</dbReference>
<evidence type="ECO:0000256" key="7">
    <source>
        <dbReference type="ARBA" id="ARBA00022771"/>
    </source>
</evidence>
<dbReference type="EMBL" id="OU892279">
    <property type="protein sequence ID" value="CAG9766551.1"/>
    <property type="molecule type" value="Genomic_DNA"/>
</dbReference>
<keyword evidence="7" id="KW-0863">Zinc-finger</keyword>
<dbReference type="SUPFAM" id="SSF90234">
    <property type="entry name" value="Zinc finger domain of DNA polymerase-alpha"/>
    <property type="match status" value="1"/>
</dbReference>
<dbReference type="GO" id="GO:0033554">
    <property type="term" value="P:cellular response to stress"/>
    <property type="evidence" value="ECO:0007669"/>
    <property type="project" value="UniProtKB-ARBA"/>
</dbReference>
<dbReference type="PROSITE" id="PS00116">
    <property type="entry name" value="DNA_POLYMERASE_B"/>
    <property type="match status" value="1"/>
</dbReference>
<dbReference type="Gene3D" id="3.30.420.10">
    <property type="entry name" value="Ribonuclease H-like superfamily/Ribonuclease H"/>
    <property type="match status" value="1"/>
</dbReference>
<dbReference type="PANTHER" id="PTHR45861">
    <property type="entry name" value="DNA POLYMERASE ALPHA CATALYTIC SUBUNIT"/>
    <property type="match status" value="1"/>
</dbReference>
<evidence type="ECO:0000256" key="10">
    <source>
        <dbReference type="ARBA" id="ARBA00023125"/>
    </source>
</evidence>
<evidence type="ECO:0000256" key="3">
    <source>
        <dbReference type="ARBA" id="ARBA00022679"/>
    </source>
</evidence>
<evidence type="ECO:0000313" key="18">
    <source>
        <dbReference type="Proteomes" id="UP001152799"/>
    </source>
</evidence>
<dbReference type="Gene3D" id="6.10.10.100">
    <property type="match status" value="1"/>
</dbReference>
<dbReference type="Gene3D" id="3.90.1600.10">
    <property type="entry name" value="Palm domain of DNA polymerase"/>
    <property type="match status" value="1"/>
</dbReference>
<evidence type="ECO:0000259" key="13">
    <source>
        <dbReference type="Pfam" id="PF00136"/>
    </source>
</evidence>
<sequence>MDDDSEARKPKRQKTSYKAKAFEKFKQLKSGGRNKYEIEEVDNLYEVVDEREYAKKVLDRQDDDWIVDDDGSGYVEDGRDIFDDDLDAESINQAKSKNKGVKRKKAVSDNAPKGNLKYMLSNITSKKKEETQIEDDNMLSEILGEIDASPSTSKKDSKPFVPKSQLAQNYLKKFSIDKKTKAEKPPIDTVMDEEIVEIPLKNVDSEKDELLSNSKQATKIIPQKQKEEVSESHQNEDFHDAEDVFADDLDLVQMDAIESKITESETAAEPKNDSFDLAAMFTQSSGFNESLEEEEICTPSVSDDEAFRFFWWDAFEDAEKQKGKVFLFGKTYCRKSKSYLSCCVAVENLSSQVFVLPRPFMLDDSGKPTEKPVTYQELYKEFTSLVADKMNIQNYKARLCQKKYAFDPTVPAESDYMEVRFPANGPRIFPESIKGCPKTFSKIFGAFSSTLERFLLEAKLKGPCWLDIKNPIFNNHPMTWCKIEVKCASIRDVVKVAENLPPPPLTVATINFRHHINLGTNQQEILMVSCVTQTSYAVDKKAPRQVFDQHFCVFTGPSKQPLPLNIHAQLQNYKGTRVQKMDSEKALLNYFIIQFAKIDPDLIVGHDLVGLQIDILANRLIKRDVSTFSKLSRVKRAEKGRLVQDLFTGRLVADLKISAKELIKSRTYDLPTLCQQVLKLREDQITDLEPDEVVRMYENTEDIFKLIEYTMQDTAYMLKILYDLNIIPLALQITNIAGNIMSKTLMGGRSERNEYLLMHAFQEKDYIVPEKKFKRRRNNNDSQQVAKKKPAYAGGLVLEPKIGFYDKLLLLMDFNSLYPSIIQEYNICFTTLPTTDEDNNLVLPDKNLPPGILPVEIKKLVDSRKQVKKLMATPDLSPDMWMQYNIRQMALKLTANSMYGCLGFANSRFYAKNLAALVTQKGREILTNTKDLVEKMMFEVVYGDTDSIMINTNLLDYDQVLKIGNKIKQEVNKYYKMVELDVDGIFKYLLLLKKKKYAAVTLKRTNDGQLQEEKEYKGLDIVRRDWSRISSEAGKQVLEYILSDQTEDERLINIQNYLRKLREDLEEGRMPIQLLEITKQLAKDPKEYPNKDNFAHVLVALRYNQEHRGHLRVGDAVCYVICEDGTNNSATKRGYHPEELKIKEHLKIDVKYYLSQQIHPVVARLIDPLEGIDADVIAECLGLDGTVYKKAVAKKPQDVGENIMLPEVKFRNCVKFTFKCLVCQEENIVNGPLNEDKVPFLTKCSNPDCTAKPIDYLYHIQNQLCFKINEFIRKYYNNKLICEDPSCTTETNKLPIKFMSKYPVCQGCQQGVLYRDYTEAELATQLEYFVYIFNLANLNKKPLLEDSIERGYHQLVETVSSYVKRSAYSVVNLKEVFEILEKIGSEKCIR</sequence>
<dbReference type="InterPro" id="IPR038256">
    <property type="entry name" value="Pol_alpha_znc_sf"/>
</dbReference>
<dbReference type="GO" id="GO:0000166">
    <property type="term" value="F:nucleotide binding"/>
    <property type="evidence" value="ECO:0007669"/>
    <property type="project" value="InterPro"/>
</dbReference>
<dbReference type="InterPro" id="IPR036397">
    <property type="entry name" value="RNaseH_sf"/>
</dbReference>
<keyword evidence="18" id="KW-1185">Reference proteome</keyword>
<evidence type="ECO:0000259" key="15">
    <source>
        <dbReference type="Pfam" id="PF08996"/>
    </source>
</evidence>
<evidence type="ECO:0000256" key="1">
    <source>
        <dbReference type="ARBA" id="ARBA00004123"/>
    </source>
</evidence>
<dbReference type="Pfam" id="PF08996">
    <property type="entry name" value="zf-DNA_Pol"/>
    <property type="match status" value="1"/>
</dbReference>
<feature type="domain" description="DNA-directed DNA polymerase family B exonuclease" evidence="14">
    <location>
        <begin position="442"/>
        <end position="670"/>
    </location>
</feature>
<evidence type="ECO:0000256" key="8">
    <source>
        <dbReference type="ARBA" id="ARBA00022833"/>
    </source>
</evidence>
<evidence type="ECO:0000259" key="16">
    <source>
        <dbReference type="Pfam" id="PF12254"/>
    </source>
</evidence>
<dbReference type="GO" id="GO:0003688">
    <property type="term" value="F:DNA replication origin binding"/>
    <property type="evidence" value="ECO:0007669"/>
    <property type="project" value="TreeGrafter"/>
</dbReference>
<dbReference type="GO" id="GO:0003887">
    <property type="term" value="F:DNA-directed DNA polymerase activity"/>
    <property type="evidence" value="ECO:0007669"/>
    <property type="project" value="UniProtKB-KW"/>
</dbReference>
<evidence type="ECO:0000256" key="6">
    <source>
        <dbReference type="ARBA" id="ARBA00022723"/>
    </source>
</evidence>
<feature type="domain" description="DNA-directed DNA polymerase family B multifunctional" evidence="13">
    <location>
        <begin position="740"/>
        <end position="1168"/>
    </location>
</feature>
<dbReference type="SMART" id="SM00486">
    <property type="entry name" value="POLBc"/>
    <property type="match status" value="1"/>
</dbReference>
<dbReference type="EC" id="2.7.7.7" evidence="12"/>
<dbReference type="InterPro" id="IPR012337">
    <property type="entry name" value="RNaseH-like_sf"/>
</dbReference>
<dbReference type="InterPro" id="IPR042087">
    <property type="entry name" value="DNA_pol_B_thumb"/>
</dbReference>
<proteinExistence type="inferred from homology"/>
<evidence type="ECO:0000256" key="11">
    <source>
        <dbReference type="ARBA" id="ARBA00023242"/>
    </source>
</evidence>
<evidence type="ECO:0000313" key="17">
    <source>
        <dbReference type="EMBL" id="CAG9766551.1"/>
    </source>
</evidence>
<evidence type="ECO:0000256" key="4">
    <source>
        <dbReference type="ARBA" id="ARBA00022695"/>
    </source>
</evidence>
<dbReference type="NCBIfam" id="TIGR00592">
    <property type="entry name" value="pol2"/>
    <property type="match status" value="1"/>
</dbReference>
<keyword evidence="11" id="KW-0539">Nucleus</keyword>
<dbReference type="InterPro" id="IPR015088">
    <property type="entry name" value="Znf_DNA-dir_DNA_pol_B_alpha"/>
</dbReference>
<dbReference type="GO" id="GO:0003682">
    <property type="term" value="F:chromatin binding"/>
    <property type="evidence" value="ECO:0007669"/>
    <property type="project" value="TreeGrafter"/>
</dbReference>
<dbReference type="InterPro" id="IPR006172">
    <property type="entry name" value="DNA-dir_DNA_pol_B"/>
</dbReference>
<dbReference type="FunFam" id="1.10.132.60:FF:000004">
    <property type="entry name" value="DNA polymerase"/>
    <property type="match status" value="1"/>
</dbReference>
<dbReference type="SUPFAM" id="SSF56672">
    <property type="entry name" value="DNA/RNA polymerases"/>
    <property type="match status" value="1"/>
</dbReference>
<keyword evidence="8" id="KW-0862">Zinc</keyword>
<comment type="catalytic activity">
    <reaction evidence="12">
        <text>DNA(n) + a 2'-deoxyribonucleoside 5'-triphosphate = DNA(n+1) + diphosphate</text>
        <dbReference type="Rhea" id="RHEA:22508"/>
        <dbReference type="Rhea" id="RHEA-COMP:17339"/>
        <dbReference type="Rhea" id="RHEA-COMP:17340"/>
        <dbReference type="ChEBI" id="CHEBI:33019"/>
        <dbReference type="ChEBI" id="CHEBI:61560"/>
        <dbReference type="ChEBI" id="CHEBI:173112"/>
        <dbReference type="EC" id="2.7.7.7"/>
    </reaction>
</comment>
<evidence type="ECO:0000256" key="9">
    <source>
        <dbReference type="ARBA" id="ARBA00022932"/>
    </source>
</evidence>
<dbReference type="PRINTS" id="PR00106">
    <property type="entry name" value="DNAPOLB"/>
</dbReference>
<comment type="similarity">
    <text evidence="2 12">Belongs to the DNA polymerase type-B family.</text>
</comment>
<dbReference type="FunFam" id="1.10.287.690:FF:000003">
    <property type="entry name" value="DNA polymerase"/>
    <property type="match status" value="1"/>
</dbReference>
<protein>
    <recommendedName>
        <fullName evidence="12">DNA polymerase</fullName>
        <ecNumber evidence="12">2.7.7.7</ecNumber>
    </recommendedName>
</protein>
<keyword evidence="6" id="KW-0479">Metal-binding</keyword>
<dbReference type="CDD" id="cd05532">
    <property type="entry name" value="POLBc_alpha"/>
    <property type="match status" value="1"/>
</dbReference>
<name>A0A9N9MKE4_9CUCU</name>
<dbReference type="Pfam" id="PF03104">
    <property type="entry name" value="DNA_pol_B_exo1"/>
    <property type="match status" value="1"/>
</dbReference>
<keyword evidence="10 12" id="KW-0238">DNA-binding</keyword>
<dbReference type="Gene3D" id="2.40.50.730">
    <property type="match status" value="1"/>
</dbReference>
<dbReference type="InterPro" id="IPR024647">
    <property type="entry name" value="DNA_pol_a_cat_su_N"/>
</dbReference>
<dbReference type="InterPro" id="IPR006133">
    <property type="entry name" value="DNA-dir_DNA_pol_B_exonuc"/>
</dbReference>